<gene>
    <name evidence="1" type="ORF">HannXRQ_Chr02g0046901</name>
</gene>
<evidence type="ECO:0000313" key="2">
    <source>
        <dbReference type="Proteomes" id="UP000215914"/>
    </source>
</evidence>
<dbReference type="EMBL" id="CM007891">
    <property type="protein sequence ID" value="OTG34535.1"/>
    <property type="molecule type" value="Genomic_DNA"/>
</dbReference>
<protein>
    <submittedName>
        <fullName evidence="1">Uncharacterized protein</fullName>
    </submittedName>
</protein>
<sequence>MQAKEGDSEEDEKFGLTQMKLEFKKKKIKIKLIWRSEEDRSAVENLSPHGAHYIAYGAEKKVKLRCLYTCFIL</sequence>
<proteinExistence type="predicted"/>
<dbReference type="Proteomes" id="UP000215914">
    <property type="component" value="Chromosome 2"/>
</dbReference>
<reference evidence="2" key="1">
    <citation type="journal article" date="2017" name="Nature">
        <title>The sunflower genome provides insights into oil metabolism, flowering and Asterid evolution.</title>
        <authorList>
            <person name="Badouin H."/>
            <person name="Gouzy J."/>
            <person name="Grassa C.J."/>
            <person name="Murat F."/>
            <person name="Staton S.E."/>
            <person name="Cottret L."/>
            <person name="Lelandais-Briere C."/>
            <person name="Owens G.L."/>
            <person name="Carrere S."/>
            <person name="Mayjonade B."/>
            <person name="Legrand L."/>
            <person name="Gill N."/>
            <person name="Kane N.C."/>
            <person name="Bowers J.E."/>
            <person name="Hubner S."/>
            <person name="Bellec A."/>
            <person name="Berard A."/>
            <person name="Berges H."/>
            <person name="Blanchet N."/>
            <person name="Boniface M.C."/>
            <person name="Brunel D."/>
            <person name="Catrice O."/>
            <person name="Chaidir N."/>
            <person name="Claudel C."/>
            <person name="Donnadieu C."/>
            <person name="Faraut T."/>
            <person name="Fievet G."/>
            <person name="Helmstetter N."/>
            <person name="King M."/>
            <person name="Knapp S.J."/>
            <person name="Lai Z."/>
            <person name="Le Paslier M.C."/>
            <person name="Lippi Y."/>
            <person name="Lorenzon L."/>
            <person name="Mandel J.R."/>
            <person name="Marage G."/>
            <person name="Marchand G."/>
            <person name="Marquand E."/>
            <person name="Bret-Mestries E."/>
            <person name="Morien E."/>
            <person name="Nambeesan S."/>
            <person name="Nguyen T."/>
            <person name="Pegot-Espagnet P."/>
            <person name="Pouilly N."/>
            <person name="Raftis F."/>
            <person name="Sallet E."/>
            <person name="Schiex T."/>
            <person name="Thomas J."/>
            <person name="Vandecasteele C."/>
            <person name="Vares D."/>
            <person name="Vear F."/>
            <person name="Vautrin S."/>
            <person name="Crespi M."/>
            <person name="Mangin B."/>
            <person name="Burke J.M."/>
            <person name="Salse J."/>
            <person name="Munos S."/>
            <person name="Vincourt P."/>
            <person name="Rieseberg L.H."/>
            <person name="Langlade N.B."/>
        </authorList>
    </citation>
    <scope>NUCLEOTIDE SEQUENCE [LARGE SCALE GENOMIC DNA]</scope>
    <source>
        <strain evidence="2">cv. SF193</strain>
    </source>
</reference>
<dbReference type="InParanoid" id="A0A251VG32"/>
<keyword evidence="2" id="KW-1185">Reference proteome</keyword>
<name>A0A251VG32_HELAN</name>
<accession>A0A251VG32</accession>
<organism evidence="1 2">
    <name type="scientific">Helianthus annuus</name>
    <name type="common">Common sunflower</name>
    <dbReference type="NCBI Taxonomy" id="4232"/>
    <lineage>
        <taxon>Eukaryota</taxon>
        <taxon>Viridiplantae</taxon>
        <taxon>Streptophyta</taxon>
        <taxon>Embryophyta</taxon>
        <taxon>Tracheophyta</taxon>
        <taxon>Spermatophyta</taxon>
        <taxon>Magnoliopsida</taxon>
        <taxon>eudicotyledons</taxon>
        <taxon>Gunneridae</taxon>
        <taxon>Pentapetalae</taxon>
        <taxon>asterids</taxon>
        <taxon>campanulids</taxon>
        <taxon>Asterales</taxon>
        <taxon>Asteraceae</taxon>
        <taxon>Asteroideae</taxon>
        <taxon>Heliantheae alliance</taxon>
        <taxon>Heliantheae</taxon>
        <taxon>Helianthus</taxon>
    </lineage>
</organism>
<evidence type="ECO:0000313" key="1">
    <source>
        <dbReference type="EMBL" id="OTG34535.1"/>
    </source>
</evidence>
<dbReference type="AlphaFoldDB" id="A0A251VG32"/>